<sequence>MSAASANRRGPRRRWIPLLALAPLLALLAADAVMVVLAARSDPGLVADAPRRLGMARLAPAAELRLDLALAPAPGGHALRLRLRDAAGAPVAAEAAEGRLERTTHAGADRPLRFTPDGAGGWTAELVLPDAGAWQVTAAARDAEGRSALAVLRLAP</sequence>
<protein>
    <submittedName>
        <fullName evidence="1">FixH family protein</fullName>
    </submittedName>
</protein>
<reference evidence="1" key="1">
    <citation type="submission" date="2021-10" db="EMBL/GenBank/DDBJ databases">
        <title>Roseicella aerolatum sp. nov., isolated from aerosols of e-waste dismantling site.</title>
        <authorList>
            <person name="Qin T."/>
        </authorList>
    </citation>
    <scope>NUCLEOTIDE SEQUENCE</scope>
    <source>
        <strain evidence="1">GB24</strain>
    </source>
</reference>
<dbReference type="InterPro" id="IPR008620">
    <property type="entry name" value="FixH"/>
</dbReference>
<dbReference type="Pfam" id="PF05751">
    <property type="entry name" value="FixH"/>
    <property type="match status" value="1"/>
</dbReference>
<dbReference type="Proteomes" id="UP001139311">
    <property type="component" value="Unassembled WGS sequence"/>
</dbReference>
<name>A0A9X1IFD7_9PROT</name>
<keyword evidence="2" id="KW-1185">Reference proteome</keyword>
<dbReference type="AlphaFoldDB" id="A0A9X1IFD7"/>
<accession>A0A9X1IFD7</accession>
<evidence type="ECO:0000313" key="2">
    <source>
        <dbReference type="Proteomes" id="UP001139311"/>
    </source>
</evidence>
<organism evidence="1 2">
    <name type="scientific">Roseicella aerolata</name>
    <dbReference type="NCBI Taxonomy" id="2883479"/>
    <lineage>
        <taxon>Bacteria</taxon>
        <taxon>Pseudomonadati</taxon>
        <taxon>Pseudomonadota</taxon>
        <taxon>Alphaproteobacteria</taxon>
        <taxon>Acetobacterales</taxon>
        <taxon>Roseomonadaceae</taxon>
        <taxon>Roseicella</taxon>
    </lineage>
</organism>
<evidence type="ECO:0000313" key="1">
    <source>
        <dbReference type="EMBL" id="MCB4823442.1"/>
    </source>
</evidence>
<comment type="caution">
    <text evidence="1">The sequence shown here is derived from an EMBL/GenBank/DDBJ whole genome shotgun (WGS) entry which is preliminary data.</text>
</comment>
<gene>
    <name evidence="1" type="ORF">LHA35_17055</name>
</gene>
<proteinExistence type="predicted"/>
<dbReference type="EMBL" id="JAJAQI010000026">
    <property type="protein sequence ID" value="MCB4823442.1"/>
    <property type="molecule type" value="Genomic_DNA"/>
</dbReference>
<dbReference type="RefSeq" id="WP_226610173.1">
    <property type="nucleotide sequence ID" value="NZ_JAJAQI010000026.1"/>
</dbReference>